<protein>
    <recommendedName>
        <fullName evidence="1">EF-hand domain-containing protein</fullName>
    </recommendedName>
</protein>
<dbReference type="Pfam" id="PF13202">
    <property type="entry name" value="EF-hand_5"/>
    <property type="match status" value="1"/>
</dbReference>
<feature type="domain" description="EF-hand" evidence="1">
    <location>
        <begin position="15"/>
        <end position="50"/>
    </location>
</feature>
<feature type="domain" description="EF-hand" evidence="1">
    <location>
        <begin position="106"/>
        <end position="141"/>
    </location>
</feature>
<dbReference type="InterPro" id="IPR011992">
    <property type="entry name" value="EF-hand-dom_pair"/>
</dbReference>
<accession>A0A1U7MXM5</accession>
<evidence type="ECO:0000313" key="3">
    <source>
        <dbReference type="Proteomes" id="UP000186657"/>
    </source>
</evidence>
<dbReference type="CDD" id="cd00051">
    <property type="entry name" value="EFh"/>
    <property type="match status" value="1"/>
</dbReference>
<dbReference type="Pfam" id="PF13499">
    <property type="entry name" value="EF-hand_7"/>
    <property type="match status" value="1"/>
</dbReference>
<dbReference type="PROSITE" id="PS00018">
    <property type="entry name" value="EF_HAND_1"/>
    <property type="match status" value="3"/>
</dbReference>
<sequence length="195" mass="21903">MELKMTPEDFLSSSAWIVRMKTYFKLMDVNGDGVLSLSDYETIAARFVKLQDNSSNSEVIRTLFHDLFQNFLAGGGAVDTNTMIGEEEFITNAAKAVTVLESSREVGEKKNEVFFDLIDTDDSGQISREEYRKYLAIYSGEDQPERAYKAFESLDADGDGSITRAEFIEGHMGYWCTLPRDQTDGPLPYGPLIDT</sequence>
<evidence type="ECO:0000313" key="2">
    <source>
        <dbReference type="EMBL" id="OLT58450.1"/>
    </source>
</evidence>
<dbReference type="PROSITE" id="PS50222">
    <property type="entry name" value="EF_HAND_2"/>
    <property type="match status" value="3"/>
</dbReference>
<dbReference type="Gene3D" id="1.10.238.10">
    <property type="entry name" value="EF-hand"/>
    <property type="match status" value="1"/>
</dbReference>
<name>A0A1U7MXM5_9CYAN</name>
<dbReference type="GO" id="GO:0005509">
    <property type="term" value="F:calcium ion binding"/>
    <property type="evidence" value="ECO:0007669"/>
    <property type="project" value="InterPro"/>
</dbReference>
<evidence type="ECO:0000259" key="1">
    <source>
        <dbReference type="PROSITE" id="PS50222"/>
    </source>
</evidence>
<keyword evidence="3" id="KW-1185">Reference proteome</keyword>
<reference evidence="2 3" key="1">
    <citation type="submission" date="2016-10" db="EMBL/GenBank/DDBJ databases">
        <title>Comparative genomics uncovers the prolific and rare metabolic potential of the cyanobacterial genus Moorea.</title>
        <authorList>
            <person name="Leao T."/>
            <person name="Castelao G."/>
            <person name="Korobeynikov A."/>
            <person name="Monroe E.A."/>
            <person name="Podell S."/>
            <person name="Glukhov E."/>
            <person name="Allen E."/>
            <person name="Gerwick W.H."/>
            <person name="Gerwick L."/>
        </authorList>
    </citation>
    <scope>NUCLEOTIDE SEQUENCE [LARGE SCALE GENOMIC DNA]</scope>
    <source>
        <strain evidence="2 3">PNG5-198</strain>
    </source>
</reference>
<proteinExistence type="predicted"/>
<comment type="caution">
    <text evidence="2">The sequence shown here is derived from an EMBL/GenBank/DDBJ whole genome shotgun (WGS) entry which is preliminary data.</text>
</comment>
<feature type="domain" description="EF-hand" evidence="1">
    <location>
        <begin position="142"/>
        <end position="177"/>
    </location>
</feature>
<dbReference type="InterPro" id="IPR002048">
    <property type="entry name" value="EF_hand_dom"/>
</dbReference>
<gene>
    <name evidence="2" type="ORF">BJP37_04725</name>
</gene>
<dbReference type="EMBL" id="MKZS01000001">
    <property type="protein sequence ID" value="OLT58450.1"/>
    <property type="molecule type" value="Genomic_DNA"/>
</dbReference>
<dbReference type="SMART" id="SM00054">
    <property type="entry name" value="EFh"/>
    <property type="match status" value="3"/>
</dbReference>
<dbReference type="AlphaFoldDB" id="A0A1U7MXM5"/>
<dbReference type="InterPro" id="IPR018247">
    <property type="entry name" value="EF_Hand_1_Ca_BS"/>
</dbReference>
<dbReference type="SUPFAM" id="SSF47473">
    <property type="entry name" value="EF-hand"/>
    <property type="match status" value="1"/>
</dbReference>
<dbReference type="Proteomes" id="UP000186657">
    <property type="component" value="Unassembled WGS sequence"/>
</dbReference>
<organism evidence="2 3">
    <name type="scientific">Moorena bouillonii PNG</name>
    <dbReference type="NCBI Taxonomy" id="568701"/>
    <lineage>
        <taxon>Bacteria</taxon>
        <taxon>Bacillati</taxon>
        <taxon>Cyanobacteriota</taxon>
        <taxon>Cyanophyceae</taxon>
        <taxon>Coleofasciculales</taxon>
        <taxon>Coleofasciculaceae</taxon>
        <taxon>Moorena</taxon>
    </lineage>
</organism>